<evidence type="ECO:0000256" key="1">
    <source>
        <dbReference type="SAM" id="MobiDB-lite"/>
    </source>
</evidence>
<comment type="caution">
    <text evidence="2">The sequence shown here is derived from an EMBL/GenBank/DDBJ whole genome shotgun (WGS) entry which is preliminary data.</text>
</comment>
<protein>
    <submittedName>
        <fullName evidence="2">Uncharacterized protein</fullName>
    </submittedName>
</protein>
<evidence type="ECO:0000313" key="3">
    <source>
        <dbReference type="Proteomes" id="UP000247702"/>
    </source>
</evidence>
<evidence type="ECO:0000313" key="2">
    <source>
        <dbReference type="EMBL" id="GBC08250.1"/>
    </source>
</evidence>
<reference evidence="2 3" key="1">
    <citation type="submission" date="2017-11" db="EMBL/GenBank/DDBJ databases">
        <title>The genome of Rhizophagus clarus HR1 reveals common genetic basis of auxotrophy among arbuscular mycorrhizal fungi.</title>
        <authorList>
            <person name="Kobayashi Y."/>
        </authorList>
    </citation>
    <scope>NUCLEOTIDE SEQUENCE [LARGE SCALE GENOMIC DNA]</scope>
    <source>
        <strain evidence="2 3">HR1</strain>
    </source>
</reference>
<dbReference type="AlphaFoldDB" id="A0A2Z6SE01"/>
<sequence>MLKNSPGLSTSKGSELHFKADHFKSLELHFEVNHFKSGTPFQGGPLSPEETDLGISKAQNSNSKQTEVQTKPRLYSKMKDILKTRKPEVLLTPISKVHDWIPKRNFEGLEPFLRQTNYLKAHNFPDANKRWGRIKVRNSKRKVEKQQREEPPKQDFKVGSKKLKLFVGIEPTGTISKPLTT</sequence>
<proteinExistence type="predicted"/>
<feature type="compositionally biased region" description="Polar residues" evidence="1">
    <location>
        <begin position="57"/>
        <end position="69"/>
    </location>
</feature>
<keyword evidence="3" id="KW-1185">Reference proteome</keyword>
<accession>A0A2Z6SE01</accession>
<feature type="region of interest" description="Disordered" evidence="1">
    <location>
        <begin position="39"/>
        <end position="69"/>
    </location>
</feature>
<organism evidence="2 3">
    <name type="scientific">Rhizophagus clarus</name>
    <dbReference type="NCBI Taxonomy" id="94130"/>
    <lineage>
        <taxon>Eukaryota</taxon>
        <taxon>Fungi</taxon>
        <taxon>Fungi incertae sedis</taxon>
        <taxon>Mucoromycota</taxon>
        <taxon>Glomeromycotina</taxon>
        <taxon>Glomeromycetes</taxon>
        <taxon>Glomerales</taxon>
        <taxon>Glomeraceae</taxon>
        <taxon>Rhizophagus</taxon>
    </lineage>
</organism>
<dbReference type="Proteomes" id="UP000247702">
    <property type="component" value="Unassembled WGS sequence"/>
</dbReference>
<gene>
    <name evidence="2" type="ORF">RclHR1_00080027</name>
</gene>
<dbReference type="EMBL" id="BEXD01004203">
    <property type="protein sequence ID" value="GBC08250.1"/>
    <property type="molecule type" value="Genomic_DNA"/>
</dbReference>
<name>A0A2Z6SE01_9GLOM</name>